<evidence type="ECO:0000313" key="14">
    <source>
        <dbReference type="EMBL" id="CAL4767352.1"/>
    </source>
</evidence>
<dbReference type="InterPro" id="IPR018490">
    <property type="entry name" value="cNMP-bd_dom_sf"/>
</dbReference>
<feature type="domain" description="Cyclic nucleotide-binding" evidence="12">
    <location>
        <begin position="33"/>
        <end position="99"/>
    </location>
</feature>
<evidence type="ECO:0000256" key="9">
    <source>
        <dbReference type="ARBA" id="ARBA00023277"/>
    </source>
</evidence>
<evidence type="ECO:0000259" key="12">
    <source>
        <dbReference type="PROSITE" id="PS50042"/>
    </source>
</evidence>
<comment type="subcellular location">
    <subcellularLocation>
        <location evidence="1">Membrane</location>
        <topology evidence="1">Multi-pass membrane protein</topology>
    </subcellularLocation>
</comment>
<evidence type="ECO:0000256" key="6">
    <source>
        <dbReference type="ARBA" id="ARBA00023065"/>
    </source>
</evidence>
<dbReference type="SUPFAM" id="SSF51206">
    <property type="entry name" value="cAMP-binding domain-like"/>
    <property type="match status" value="2"/>
</dbReference>
<dbReference type="CDD" id="cd11296">
    <property type="entry name" value="O-FucT_like"/>
    <property type="match status" value="1"/>
</dbReference>
<dbReference type="GO" id="GO:0005221">
    <property type="term" value="F:intracellularly cyclic nucleotide-activated monoatomic cation channel activity"/>
    <property type="evidence" value="ECO:0007669"/>
    <property type="project" value="InterPro"/>
</dbReference>
<gene>
    <name evidence="13" type="ORF">C1SCF055_LOCUS7949</name>
</gene>
<keyword evidence="3" id="KW-0808">Transferase</keyword>
<name>A0A9P1BV26_9DINO</name>
<keyword evidence="5" id="KW-1133">Transmembrane helix</keyword>
<evidence type="ECO:0000256" key="8">
    <source>
        <dbReference type="ARBA" id="ARBA00023253"/>
    </source>
</evidence>
<evidence type="ECO:0000256" key="4">
    <source>
        <dbReference type="ARBA" id="ARBA00022692"/>
    </source>
</evidence>
<dbReference type="GO" id="GO:0016020">
    <property type="term" value="C:membrane"/>
    <property type="evidence" value="ECO:0007669"/>
    <property type="project" value="UniProtKB-SubCell"/>
</dbReference>
<dbReference type="GO" id="GO:0006004">
    <property type="term" value="P:fucose metabolic process"/>
    <property type="evidence" value="ECO:0007669"/>
    <property type="project" value="UniProtKB-KW"/>
</dbReference>
<evidence type="ECO:0000256" key="1">
    <source>
        <dbReference type="ARBA" id="ARBA00004141"/>
    </source>
</evidence>
<keyword evidence="11" id="KW-0407">Ion channel</keyword>
<evidence type="ECO:0000256" key="7">
    <source>
        <dbReference type="ARBA" id="ARBA00023136"/>
    </source>
</evidence>
<dbReference type="Proteomes" id="UP001152797">
    <property type="component" value="Unassembled WGS sequence"/>
</dbReference>
<dbReference type="PROSITE" id="PS00889">
    <property type="entry name" value="CNMP_BINDING_2"/>
    <property type="match status" value="1"/>
</dbReference>
<reference evidence="13" key="1">
    <citation type="submission" date="2022-10" db="EMBL/GenBank/DDBJ databases">
        <authorList>
            <person name="Chen Y."/>
            <person name="Dougan E. K."/>
            <person name="Chan C."/>
            <person name="Rhodes N."/>
            <person name="Thang M."/>
        </authorList>
    </citation>
    <scope>NUCLEOTIDE SEQUENCE</scope>
</reference>
<keyword evidence="9" id="KW-0119">Carbohydrate metabolism</keyword>
<dbReference type="PANTHER" id="PTHR45638">
    <property type="entry name" value="CYCLIC NUCLEOTIDE-GATED CATION CHANNEL SUBUNIT A"/>
    <property type="match status" value="1"/>
</dbReference>
<keyword evidence="4" id="KW-0812">Transmembrane</keyword>
<evidence type="ECO:0000256" key="5">
    <source>
        <dbReference type="ARBA" id="ARBA00022989"/>
    </source>
</evidence>
<reference evidence="14 15" key="2">
    <citation type="submission" date="2024-05" db="EMBL/GenBank/DDBJ databases">
        <authorList>
            <person name="Chen Y."/>
            <person name="Shah S."/>
            <person name="Dougan E. K."/>
            <person name="Thang M."/>
            <person name="Chan C."/>
        </authorList>
    </citation>
    <scope>NUCLEOTIDE SEQUENCE [LARGE SCALE GENOMIC DNA]</scope>
</reference>
<dbReference type="AlphaFoldDB" id="A0A9P1BV26"/>
<dbReference type="Pfam" id="PF10250">
    <property type="entry name" value="O-FucT"/>
    <property type="match status" value="1"/>
</dbReference>
<dbReference type="EMBL" id="CAMXCT010000533">
    <property type="protein sequence ID" value="CAI3980040.1"/>
    <property type="molecule type" value="Genomic_DNA"/>
</dbReference>
<dbReference type="PROSITE" id="PS50042">
    <property type="entry name" value="CNMP_BINDING_3"/>
    <property type="match status" value="2"/>
</dbReference>
<dbReference type="InterPro" id="IPR019378">
    <property type="entry name" value="GDP-Fuc_O-FucTrfase"/>
</dbReference>
<dbReference type="GO" id="GO:0016740">
    <property type="term" value="F:transferase activity"/>
    <property type="evidence" value="ECO:0007669"/>
    <property type="project" value="UniProtKB-KW"/>
</dbReference>
<dbReference type="PANTHER" id="PTHR45638:SF11">
    <property type="entry name" value="CYCLIC NUCLEOTIDE-GATED CATION CHANNEL SUBUNIT A"/>
    <property type="match status" value="1"/>
</dbReference>
<dbReference type="EMBL" id="CAMXCT030000533">
    <property type="protein sequence ID" value="CAL4767352.1"/>
    <property type="molecule type" value="Genomic_DNA"/>
</dbReference>
<accession>A0A9P1BV26</accession>
<organism evidence="13">
    <name type="scientific">Cladocopium goreaui</name>
    <dbReference type="NCBI Taxonomy" id="2562237"/>
    <lineage>
        <taxon>Eukaryota</taxon>
        <taxon>Sar</taxon>
        <taxon>Alveolata</taxon>
        <taxon>Dinophyceae</taxon>
        <taxon>Suessiales</taxon>
        <taxon>Symbiodiniaceae</taxon>
        <taxon>Cladocopium</taxon>
    </lineage>
</organism>
<protein>
    <recommendedName>
        <fullName evidence="12">Cyclic nucleotide-binding domain-containing protein</fullName>
    </recommendedName>
</protein>
<evidence type="ECO:0000313" key="15">
    <source>
        <dbReference type="Proteomes" id="UP001152797"/>
    </source>
</evidence>
<dbReference type="Pfam" id="PF00027">
    <property type="entry name" value="cNMP_binding"/>
    <property type="match status" value="1"/>
</dbReference>
<dbReference type="CDD" id="cd00038">
    <property type="entry name" value="CAP_ED"/>
    <property type="match status" value="2"/>
</dbReference>
<dbReference type="EMBL" id="CAMXCT020000533">
    <property type="protein sequence ID" value="CAL1133415.1"/>
    <property type="molecule type" value="Genomic_DNA"/>
</dbReference>
<evidence type="ECO:0000256" key="11">
    <source>
        <dbReference type="ARBA" id="ARBA00023303"/>
    </source>
</evidence>
<evidence type="ECO:0000256" key="2">
    <source>
        <dbReference type="ARBA" id="ARBA00022448"/>
    </source>
</evidence>
<dbReference type="InterPro" id="IPR018488">
    <property type="entry name" value="cNMP-bd_CS"/>
</dbReference>
<evidence type="ECO:0000256" key="3">
    <source>
        <dbReference type="ARBA" id="ARBA00022679"/>
    </source>
</evidence>
<evidence type="ECO:0000313" key="13">
    <source>
        <dbReference type="EMBL" id="CAI3980040.1"/>
    </source>
</evidence>
<dbReference type="Gene3D" id="3.40.50.11350">
    <property type="match status" value="1"/>
</dbReference>
<dbReference type="OrthoDB" id="431621at2759"/>
<keyword evidence="7" id="KW-0472">Membrane</keyword>
<dbReference type="InterPro" id="IPR050866">
    <property type="entry name" value="CNG_cation_channel"/>
</dbReference>
<dbReference type="InterPro" id="IPR014710">
    <property type="entry name" value="RmlC-like_jellyroll"/>
</dbReference>
<keyword evidence="6" id="KW-0406">Ion transport</keyword>
<keyword evidence="2" id="KW-0813">Transport</keyword>
<dbReference type="Gene3D" id="2.60.120.10">
    <property type="entry name" value="Jelly Rolls"/>
    <property type="match status" value="2"/>
</dbReference>
<comment type="caution">
    <text evidence="13">The sequence shown here is derived from an EMBL/GenBank/DDBJ whole genome shotgun (WGS) entry which is preliminary data.</text>
</comment>
<sequence length="673" mass="77083">MLVQVGKRYVSEQRDIDPLFAKSMLELLSRSKVFRDTHEEFIRDLIVACTRREYPVNRYLMEEGMKGDSMFVLFNGIVEVTAGGRYICKLKDGSIIGEVCDASGNCQNERREQRYLFPSFNYRNGLGDQRLLWFQTALKLAHSLSRTLVLPPFWVPDTDGDQYQDEKAHFEPFENLYEPSAFESYNTWITYAAFRQRMNATIRLLYMSPREAKNRHSIECSSGETLTSAGSLEIFGDVWKYSKLRCLETREMMEPFMRSKAQVIALNTRNNQELPGYRMEVLPPRECNQTQWPFHMAFNQSLVKAARSFMETLPASFLAVHWRHGTSMHKDSAELVEDVHNILKKYDFKPERIFLSSNCQEPEDLAVLAKELALPVSQFQDPSFAPWQRALIDMIVASEAPYFVPSSYSSSFAKTFQREMKHKLMELGKLIDVKDDINLEQQATQCDALKSVPFFSDPSDAMHEFVAELAMNTSTYWYKPGTVLMKEGDINCEEMYILLRGSCEVYSCGQLLGRIENDVIGEIGVLDLLERRTATVQTATACQCMKLSRQVMVPILAKYPDARLRLLELARTRLTSINESIMTSQEDLSGTAMQDLCGRLPGCAIGFGPYVNSVSSPGTLDFFKCLFWSTQVAVAEWNRCPPKRAGRTGFMCYIIAFSRFLLKLHHIEQPQNL</sequence>
<evidence type="ECO:0000256" key="10">
    <source>
        <dbReference type="ARBA" id="ARBA00023286"/>
    </source>
</evidence>
<dbReference type="Gene3D" id="3.40.50.11340">
    <property type="match status" value="1"/>
</dbReference>
<dbReference type="SMART" id="SM00100">
    <property type="entry name" value="cNMP"/>
    <property type="match status" value="2"/>
</dbReference>
<dbReference type="GO" id="GO:0044877">
    <property type="term" value="F:protein-containing complex binding"/>
    <property type="evidence" value="ECO:0007669"/>
    <property type="project" value="TreeGrafter"/>
</dbReference>
<proteinExistence type="predicted"/>
<keyword evidence="8" id="KW-0294">Fucose metabolism</keyword>
<feature type="domain" description="Cyclic nucleotide-binding" evidence="12">
    <location>
        <begin position="470"/>
        <end position="573"/>
    </location>
</feature>
<keyword evidence="15" id="KW-1185">Reference proteome</keyword>
<dbReference type="InterPro" id="IPR000595">
    <property type="entry name" value="cNMP-bd_dom"/>
</dbReference>
<keyword evidence="10" id="KW-1071">Ligand-gated ion channel</keyword>